<keyword evidence="6" id="KW-0808">Transferase</keyword>
<feature type="transmembrane region" description="Helical" evidence="6">
    <location>
        <begin position="161"/>
        <end position="185"/>
    </location>
</feature>
<feature type="transmembrane region" description="Helical" evidence="6">
    <location>
        <begin position="133"/>
        <end position="155"/>
    </location>
</feature>
<evidence type="ECO:0000256" key="3">
    <source>
        <dbReference type="ARBA" id="ARBA00022692"/>
    </source>
</evidence>
<dbReference type="GO" id="GO:0006629">
    <property type="term" value="P:lipid metabolic process"/>
    <property type="evidence" value="ECO:0007669"/>
    <property type="project" value="UniProtKB-KW"/>
</dbReference>
<feature type="transmembrane region" description="Helical" evidence="6">
    <location>
        <begin position="12"/>
        <end position="30"/>
    </location>
</feature>
<dbReference type="Pfam" id="PF03706">
    <property type="entry name" value="LPG_synthase_TM"/>
    <property type="match status" value="1"/>
</dbReference>
<dbReference type="PANTHER" id="PTHR39087">
    <property type="entry name" value="UPF0104 MEMBRANE PROTEIN MJ1595"/>
    <property type="match status" value="1"/>
</dbReference>
<feature type="transmembrane region" description="Helical" evidence="6">
    <location>
        <begin position="233"/>
        <end position="259"/>
    </location>
</feature>
<evidence type="ECO:0000256" key="6">
    <source>
        <dbReference type="RuleBase" id="RU363042"/>
    </source>
</evidence>
<evidence type="ECO:0000256" key="1">
    <source>
        <dbReference type="ARBA" id="ARBA00004651"/>
    </source>
</evidence>
<dbReference type="AlphaFoldDB" id="A0A9N7JMI3"/>
<feature type="transmembrane region" description="Helical" evidence="6">
    <location>
        <begin position="90"/>
        <end position="112"/>
    </location>
</feature>
<dbReference type="GeneID" id="303561724"/>
<name>A0A9N7JMI3_CLOSE</name>
<accession>A0A9N7JMI3</accession>
<organism evidence="7 9">
    <name type="scientific">Clostridium septicum</name>
    <dbReference type="NCBI Taxonomy" id="1504"/>
    <lineage>
        <taxon>Bacteria</taxon>
        <taxon>Bacillati</taxon>
        <taxon>Bacillota</taxon>
        <taxon>Clostridia</taxon>
        <taxon>Eubacteriales</taxon>
        <taxon>Clostridiaceae</taxon>
        <taxon>Clostridium</taxon>
    </lineage>
</organism>
<reference evidence="7 9" key="1">
    <citation type="submission" date="2017-09" db="EMBL/GenBank/DDBJ databases">
        <authorList>
            <person name="Thomas P."/>
            <person name="Seyboldt C."/>
        </authorList>
    </citation>
    <scope>NUCLEOTIDE SEQUENCE [LARGE SCALE GENOMIC DNA]</scope>
    <source>
        <strain evidence="7 9">DSM 7534</strain>
    </source>
</reference>
<keyword evidence="6" id="KW-0443">Lipid metabolism</keyword>
<dbReference type="Proteomes" id="UP000280586">
    <property type="component" value="Chromosome"/>
</dbReference>
<reference evidence="8" key="2">
    <citation type="submission" date="2022-06" db="EMBL/GenBank/DDBJ databases">
        <authorList>
            <person name="Holder M.E."/>
            <person name="Ajami N.J."/>
            <person name="Petrosino J.F."/>
        </authorList>
    </citation>
    <scope>NUCLEOTIDE SEQUENCE</scope>
    <source>
        <strain evidence="8">RMA 8861</strain>
    </source>
</reference>
<dbReference type="KEGG" id="csep:CP523_13625"/>
<evidence type="ECO:0000256" key="5">
    <source>
        <dbReference type="ARBA" id="ARBA00023136"/>
    </source>
</evidence>
<evidence type="ECO:0000313" key="8">
    <source>
        <dbReference type="EMBL" id="USS01980.1"/>
    </source>
</evidence>
<dbReference type="PANTHER" id="PTHR39087:SF2">
    <property type="entry name" value="UPF0104 MEMBRANE PROTEIN MJ1595"/>
    <property type="match status" value="1"/>
</dbReference>
<dbReference type="EMBL" id="CP099799">
    <property type="protein sequence ID" value="USS01980.1"/>
    <property type="molecule type" value="Genomic_DNA"/>
</dbReference>
<keyword evidence="6" id="KW-0046">Antibiotic resistance</keyword>
<dbReference type="InterPro" id="IPR022791">
    <property type="entry name" value="L-PG_synthase/AglD"/>
</dbReference>
<protein>
    <recommendedName>
        <fullName evidence="6">Phosphatidylglycerol lysyltransferase</fullName>
        <ecNumber evidence="6">2.3.2.3</ecNumber>
    </recommendedName>
    <alternativeName>
        <fullName evidence="6">Lysylphosphatidylglycerol synthase</fullName>
    </alternativeName>
</protein>
<dbReference type="GO" id="GO:0050071">
    <property type="term" value="F:phosphatidylglycerol lysyltransferase activity"/>
    <property type="evidence" value="ECO:0007669"/>
    <property type="project" value="UniProtKB-EC"/>
</dbReference>
<keyword evidence="10" id="KW-1185">Reference proteome</keyword>
<comment type="function">
    <text evidence="6">Catalyzes the transfer of a lysyl group from L-lysyl-tRNA(Lys) to membrane-bound phosphatidylglycerol (PG), which produces lysylphosphatidylglycerol (LPG), a major component of the bacterial membrane with a positive net charge. LPG synthesis contributes to bacterial virulence as it is involved in the resistance mechanism against cationic antimicrobial peptides (CAMP) produces by the host's immune system (defensins, cathelicidins) and by the competing microorganisms.</text>
</comment>
<keyword evidence="5 6" id="KW-0472">Membrane</keyword>
<evidence type="ECO:0000313" key="9">
    <source>
        <dbReference type="Proteomes" id="UP000280586"/>
    </source>
</evidence>
<keyword evidence="3 6" id="KW-0812">Transmembrane</keyword>
<comment type="similarity">
    <text evidence="6">Belongs to the LPG synthase family.</text>
</comment>
<dbReference type="RefSeq" id="WP_066679019.1">
    <property type="nucleotide sequence ID" value="NZ_CABMIZ010000061.1"/>
</dbReference>
<evidence type="ECO:0000256" key="4">
    <source>
        <dbReference type="ARBA" id="ARBA00022989"/>
    </source>
</evidence>
<dbReference type="GO" id="GO:0046677">
    <property type="term" value="P:response to antibiotic"/>
    <property type="evidence" value="ECO:0007669"/>
    <property type="project" value="UniProtKB-KW"/>
</dbReference>
<feature type="transmembrane region" description="Helical" evidence="6">
    <location>
        <begin position="271"/>
        <end position="295"/>
    </location>
</feature>
<feature type="transmembrane region" description="Helical" evidence="6">
    <location>
        <begin position="197"/>
        <end position="221"/>
    </location>
</feature>
<gene>
    <name evidence="6" type="primary">mprF</name>
    <name evidence="7" type="ORF">CP523_13625</name>
    <name evidence="8" type="ORF">NH397_06015</name>
</gene>
<keyword evidence="2" id="KW-1003">Cell membrane</keyword>
<dbReference type="GO" id="GO:0005886">
    <property type="term" value="C:plasma membrane"/>
    <property type="evidence" value="ECO:0007669"/>
    <property type="project" value="UniProtKB-SubCell"/>
</dbReference>
<evidence type="ECO:0000313" key="7">
    <source>
        <dbReference type="EMBL" id="AYE35384.1"/>
    </source>
</evidence>
<feature type="transmembrane region" description="Helical" evidence="6">
    <location>
        <begin position="50"/>
        <end position="70"/>
    </location>
</feature>
<sequence length="309" mass="35303">MKKIINNLAVRIIQILVMAIILVVVTKELYRIFIDMNIQLFYKYSDKLTVVNIFIIVLLGIISYIPLSFYDLVIRKKVGIALDTKKVYKYSWIASSVANIVGFGGSAAIVLKRYFYKDYVDDEKKLIKETSKVVGLNLSGFSLLCLIYSIYLFTIERNISYIDYIAIIIAMYLPIIIITITYKYIKNGDRYSYRTTLKIISISILEWITTISLIIGLIYILNINVSIFDFLPIYVVGIVAAIISMAPSGLGTFDLVLIVGLDKFNVPKEQVLLLIILYRISYYIIPLLIGVILYLSDLLSKLVKNENME</sequence>
<dbReference type="OrthoDB" id="145485at2"/>
<dbReference type="Proteomes" id="UP001055437">
    <property type="component" value="Chromosome"/>
</dbReference>
<dbReference type="EC" id="2.3.2.3" evidence="6"/>
<dbReference type="EMBL" id="CP023671">
    <property type="protein sequence ID" value="AYE35384.1"/>
    <property type="molecule type" value="Genomic_DNA"/>
</dbReference>
<evidence type="ECO:0000313" key="10">
    <source>
        <dbReference type="Proteomes" id="UP001055437"/>
    </source>
</evidence>
<comment type="catalytic activity">
    <reaction evidence="6">
        <text>L-lysyl-tRNA(Lys) + a 1,2-diacyl-sn-glycero-3-phospho-(1'-sn-glycerol) = a 1,2-diacyl-sn-glycero-3-phospho-1'-(3'-O-L-lysyl)-sn-glycerol + tRNA(Lys)</text>
        <dbReference type="Rhea" id="RHEA:10668"/>
        <dbReference type="Rhea" id="RHEA-COMP:9696"/>
        <dbReference type="Rhea" id="RHEA-COMP:9697"/>
        <dbReference type="ChEBI" id="CHEBI:64716"/>
        <dbReference type="ChEBI" id="CHEBI:75792"/>
        <dbReference type="ChEBI" id="CHEBI:78442"/>
        <dbReference type="ChEBI" id="CHEBI:78529"/>
        <dbReference type="EC" id="2.3.2.3"/>
    </reaction>
</comment>
<evidence type="ECO:0000256" key="2">
    <source>
        <dbReference type="ARBA" id="ARBA00022475"/>
    </source>
</evidence>
<keyword evidence="4 6" id="KW-1133">Transmembrane helix</keyword>
<proteinExistence type="inferred from homology"/>
<comment type="subcellular location">
    <subcellularLocation>
        <location evidence="1 6">Cell membrane</location>
        <topology evidence="1 6">Multi-pass membrane protein</topology>
    </subcellularLocation>
</comment>